<gene>
    <name evidence="1" type="ORF">JKL49_11670</name>
</gene>
<proteinExistence type="predicted"/>
<sequence>MLKSPVIADEVVSTLHLDQDPEFALGDKYKGAPAAARDALIDKVVEISRSGGLAKPCCSM</sequence>
<organism evidence="1">
    <name type="scientific">Phenylobacterium glaciei</name>
    <dbReference type="NCBI Taxonomy" id="2803784"/>
    <lineage>
        <taxon>Bacteria</taxon>
        <taxon>Pseudomonadati</taxon>
        <taxon>Pseudomonadota</taxon>
        <taxon>Alphaproteobacteria</taxon>
        <taxon>Caulobacterales</taxon>
        <taxon>Caulobacteraceae</taxon>
        <taxon>Phenylobacterium</taxon>
    </lineage>
</organism>
<evidence type="ECO:0000313" key="1">
    <source>
        <dbReference type="EMBL" id="QQZ51580.1"/>
    </source>
</evidence>
<name>A0A974P739_9CAUL</name>
<dbReference type="AlphaFoldDB" id="A0A974P739"/>
<dbReference type="EMBL" id="CP068570">
    <property type="protein sequence ID" value="QQZ51580.1"/>
    <property type="molecule type" value="Genomic_DNA"/>
</dbReference>
<accession>A0A974P739</accession>
<reference evidence="1" key="1">
    <citation type="submission" date="2021-01" db="EMBL/GenBank/DDBJ databases">
        <title>Genome sequence of Phenylobacterium sp. 20VBR1 isolated from a valley glaceir, Ny-Alesund, Svalbard.</title>
        <authorList>
            <person name="Thomas F.A."/>
            <person name="Krishnan K.P."/>
            <person name="Sinha R.K."/>
        </authorList>
    </citation>
    <scope>NUCLEOTIDE SEQUENCE</scope>
    <source>
        <strain evidence="1">20VBR1</strain>
    </source>
</reference>
<protein>
    <submittedName>
        <fullName evidence="1">Uncharacterized protein</fullName>
    </submittedName>
</protein>